<dbReference type="EMBL" id="JXXN02000963">
    <property type="protein sequence ID" value="THD25855.1"/>
    <property type="molecule type" value="Genomic_DNA"/>
</dbReference>
<accession>A0A4E0RG26</accession>
<protein>
    <submittedName>
        <fullName evidence="1">Uncharacterized protein</fullName>
    </submittedName>
</protein>
<reference evidence="1" key="1">
    <citation type="submission" date="2019-03" db="EMBL/GenBank/DDBJ databases">
        <title>Improved annotation for the trematode Fasciola hepatica.</title>
        <authorList>
            <person name="Choi Y.-J."/>
            <person name="Martin J."/>
            <person name="Mitreva M."/>
        </authorList>
    </citation>
    <scope>NUCLEOTIDE SEQUENCE [LARGE SCALE GENOMIC DNA]</scope>
</reference>
<name>A0A4E0RG26_FASHE</name>
<dbReference type="AlphaFoldDB" id="A0A4E0RG26"/>
<evidence type="ECO:0000313" key="1">
    <source>
        <dbReference type="EMBL" id="THD25855.1"/>
    </source>
</evidence>
<sequence length="114" mass="13580">MLTSGEEQFIPMQTRKIGSIRESFDRRKYSDRMKHLISVCILLMSLNLCAWSTSHKFDLTELLASAPDVYPTELSPEDEEILERLMHIVKTRLNEEMYPLRRLERRRFSRPHGR</sequence>
<organism evidence="1 2">
    <name type="scientific">Fasciola hepatica</name>
    <name type="common">Liver fluke</name>
    <dbReference type="NCBI Taxonomy" id="6192"/>
    <lineage>
        <taxon>Eukaryota</taxon>
        <taxon>Metazoa</taxon>
        <taxon>Spiralia</taxon>
        <taxon>Lophotrochozoa</taxon>
        <taxon>Platyhelminthes</taxon>
        <taxon>Trematoda</taxon>
        <taxon>Digenea</taxon>
        <taxon>Plagiorchiida</taxon>
        <taxon>Echinostomata</taxon>
        <taxon>Echinostomatoidea</taxon>
        <taxon>Fasciolidae</taxon>
        <taxon>Fasciola</taxon>
    </lineage>
</organism>
<proteinExistence type="predicted"/>
<keyword evidence="2" id="KW-1185">Reference proteome</keyword>
<dbReference type="Proteomes" id="UP000230066">
    <property type="component" value="Unassembled WGS sequence"/>
</dbReference>
<evidence type="ECO:0000313" key="2">
    <source>
        <dbReference type="Proteomes" id="UP000230066"/>
    </source>
</evidence>
<gene>
    <name evidence="1" type="ORF">D915_003348</name>
</gene>
<comment type="caution">
    <text evidence="1">The sequence shown here is derived from an EMBL/GenBank/DDBJ whole genome shotgun (WGS) entry which is preliminary data.</text>
</comment>